<dbReference type="Gene3D" id="3.30.460.10">
    <property type="entry name" value="Beta Polymerase, domain 2"/>
    <property type="match status" value="1"/>
</dbReference>
<feature type="domain" description="Polymerase nucleotidyl transferase" evidence="1">
    <location>
        <begin position="20"/>
        <end position="63"/>
    </location>
</feature>
<proteinExistence type="predicted"/>
<evidence type="ECO:0000259" key="1">
    <source>
        <dbReference type="Pfam" id="PF01909"/>
    </source>
</evidence>
<organism evidence="2">
    <name type="scientific">Microbacterium sp. A8/3-1</name>
    <dbReference type="NCBI Taxonomy" id="3160749"/>
    <lineage>
        <taxon>Bacteria</taxon>
        <taxon>Bacillati</taxon>
        <taxon>Actinomycetota</taxon>
        <taxon>Actinomycetes</taxon>
        <taxon>Micrococcales</taxon>
        <taxon>Microbacteriaceae</taxon>
        <taxon>Microbacterium</taxon>
    </lineage>
</organism>
<protein>
    <submittedName>
        <fullName evidence="2">Nucleotidyltransferase domain-containing protein</fullName>
    </submittedName>
</protein>
<reference evidence="2" key="1">
    <citation type="submission" date="2024-06" db="EMBL/GenBank/DDBJ databases">
        <title>Draft genome sequence of Microbacterium sp. strain A8/3-1, isolated from Oxytropis tragacanthoides Fisch. ex DC. Root nodules in the Altai region of Russia.</title>
        <authorList>
            <person name="Sazanova A."/>
            <person name="Guro P."/>
            <person name="Kuznetsova I."/>
            <person name="Belimov A."/>
            <person name="Safronova V."/>
        </authorList>
    </citation>
    <scope>NUCLEOTIDE SEQUENCE</scope>
    <source>
        <strain evidence="2">A8/3-1</strain>
    </source>
</reference>
<gene>
    <name evidence="2" type="ORF">ABS642_11115</name>
</gene>
<dbReference type="EMBL" id="CP158357">
    <property type="protein sequence ID" value="XBX76468.1"/>
    <property type="molecule type" value="Genomic_DNA"/>
</dbReference>
<dbReference type="RefSeq" id="WP_350350115.1">
    <property type="nucleotide sequence ID" value="NZ_CP158357.1"/>
</dbReference>
<evidence type="ECO:0000313" key="2">
    <source>
        <dbReference type="EMBL" id="XBX76468.1"/>
    </source>
</evidence>
<dbReference type="GO" id="GO:0016779">
    <property type="term" value="F:nucleotidyltransferase activity"/>
    <property type="evidence" value="ECO:0007669"/>
    <property type="project" value="InterPro"/>
</dbReference>
<sequence length="260" mass="28338">MEHQERALAAYIAQVAADPQVLGVVLIGSLARGTEREDSDVDVYLVVTEEAFALAGAEDRWAWIDRHGVDYPGSYIDVKLADLAYLRAAVDHADDPTRASFAGARVAFSRAEELEPLVRAISALGDDVWAGRVRSHIAQAHLHGGYFLRQAEEHGDPFLLQHAAVHLAIAAARAAIAADHRLMPGPKYIHGLVREVPAPDGFVAAWDRLVAEPSTASAEALTTILDDWLGDGQTRDESLSIFIRDNELAWLRGTTPAEYF</sequence>
<dbReference type="InterPro" id="IPR002934">
    <property type="entry name" value="Polymerase_NTP_transf_dom"/>
</dbReference>
<dbReference type="SUPFAM" id="SSF81301">
    <property type="entry name" value="Nucleotidyltransferase"/>
    <property type="match status" value="1"/>
</dbReference>
<name>A0AAU7VSC1_9MICO</name>
<dbReference type="CDD" id="cd05403">
    <property type="entry name" value="NT_KNTase_like"/>
    <property type="match status" value="1"/>
</dbReference>
<dbReference type="AlphaFoldDB" id="A0AAU7VSC1"/>
<dbReference type="InterPro" id="IPR043519">
    <property type="entry name" value="NT_sf"/>
</dbReference>
<accession>A0AAU7VSC1</accession>
<dbReference type="Pfam" id="PF01909">
    <property type="entry name" value="NTP_transf_2"/>
    <property type="match status" value="1"/>
</dbReference>